<evidence type="ECO:0000313" key="2">
    <source>
        <dbReference type="Proteomes" id="UP000762676"/>
    </source>
</evidence>
<dbReference type="AlphaFoldDB" id="A0AAV4J1K2"/>
<comment type="caution">
    <text evidence="1">The sequence shown here is derived from an EMBL/GenBank/DDBJ whole genome shotgun (WGS) entry which is preliminary data.</text>
</comment>
<proteinExistence type="predicted"/>
<protein>
    <submittedName>
        <fullName evidence="1">Uncharacterized protein</fullName>
    </submittedName>
</protein>
<name>A0AAV4J1K2_9GAST</name>
<organism evidence="1 2">
    <name type="scientific">Elysia marginata</name>
    <dbReference type="NCBI Taxonomy" id="1093978"/>
    <lineage>
        <taxon>Eukaryota</taxon>
        <taxon>Metazoa</taxon>
        <taxon>Spiralia</taxon>
        <taxon>Lophotrochozoa</taxon>
        <taxon>Mollusca</taxon>
        <taxon>Gastropoda</taxon>
        <taxon>Heterobranchia</taxon>
        <taxon>Euthyneura</taxon>
        <taxon>Panpulmonata</taxon>
        <taxon>Sacoglossa</taxon>
        <taxon>Placobranchoidea</taxon>
        <taxon>Plakobranchidae</taxon>
        <taxon>Elysia</taxon>
    </lineage>
</organism>
<reference evidence="1 2" key="1">
    <citation type="journal article" date="2021" name="Elife">
        <title>Chloroplast acquisition without the gene transfer in kleptoplastic sea slugs, Plakobranchus ocellatus.</title>
        <authorList>
            <person name="Maeda T."/>
            <person name="Takahashi S."/>
            <person name="Yoshida T."/>
            <person name="Shimamura S."/>
            <person name="Takaki Y."/>
            <person name="Nagai Y."/>
            <person name="Toyoda A."/>
            <person name="Suzuki Y."/>
            <person name="Arimoto A."/>
            <person name="Ishii H."/>
            <person name="Satoh N."/>
            <person name="Nishiyama T."/>
            <person name="Hasebe M."/>
            <person name="Maruyama T."/>
            <person name="Minagawa J."/>
            <person name="Obokata J."/>
            <person name="Shigenobu S."/>
        </authorList>
    </citation>
    <scope>NUCLEOTIDE SEQUENCE [LARGE SCALE GENOMIC DNA]</scope>
</reference>
<sequence length="100" mass="11258">MAASGTRRQPTFDIITWECCADNRPLWRVTVIETVNMAETTKMPILLTREKGEKQKARAISVQFQTSFVCDTVCATATLWWGPQPLLKMPLSLVKSCTIP</sequence>
<dbReference type="Proteomes" id="UP000762676">
    <property type="component" value="Unassembled WGS sequence"/>
</dbReference>
<accession>A0AAV4J1K2</accession>
<keyword evidence="2" id="KW-1185">Reference proteome</keyword>
<gene>
    <name evidence="1" type="ORF">ElyMa_004950200</name>
</gene>
<dbReference type="EMBL" id="BMAT01009906">
    <property type="protein sequence ID" value="GFS16150.1"/>
    <property type="molecule type" value="Genomic_DNA"/>
</dbReference>
<evidence type="ECO:0000313" key="1">
    <source>
        <dbReference type="EMBL" id="GFS16150.1"/>
    </source>
</evidence>